<dbReference type="InterPro" id="IPR029058">
    <property type="entry name" value="AB_hydrolase_fold"/>
</dbReference>
<protein>
    <recommendedName>
        <fullName evidence="3">AB hydrolase-1 domain-containing protein</fullName>
    </recommendedName>
</protein>
<name>A0A3D8T2H9_9HELO</name>
<proteinExistence type="predicted"/>
<keyword evidence="2" id="KW-1185">Reference proteome</keyword>
<dbReference type="Gene3D" id="3.40.50.1820">
    <property type="entry name" value="alpha/beta hydrolase"/>
    <property type="match status" value="2"/>
</dbReference>
<dbReference type="PANTHER" id="PTHR37017">
    <property type="entry name" value="AB HYDROLASE-1 DOMAIN-CONTAINING PROTEIN-RELATED"/>
    <property type="match status" value="1"/>
</dbReference>
<evidence type="ECO:0008006" key="3">
    <source>
        <dbReference type="Google" id="ProtNLM"/>
    </source>
</evidence>
<gene>
    <name evidence="1" type="ORF">BP5796_02035</name>
</gene>
<accession>A0A3D8T2H9</accession>
<dbReference type="OrthoDB" id="408373at2759"/>
<sequence length="295" mass="31788">MPRPVSRPVFVIVPGASQTPSHYAHLIHLLQSHGYPTLSSMLPSTGTGANVTVQDDADYIRSRMILPVLEIEKHDVVLIMHSYRHDFPFLLNFLLLFGVFYDHLSLPLFTEQQLTPNSGLPGSAAALGLGKEDRAKEGKSTSVLGQIFISSMLVKGGDGKDVVATFGGQLPPHLIVNEAAGLIECEDPAPVLLGDVASQAESDALVLSSLCPSLASFTSPCPTASWDSPAFKGRLAFIRTLKDLTIPPVVQDMMIAGTGQEFVVKDLDVGHNAQIVAPEDVRQILIELAKKFEEL</sequence>
<dbReference type="AlphaFoldDB" id="A0A3D8T2H9"/>
<dbReference type="PANTHER" id="PTHR37017:SF8">
    <property type="entry name" value="AB HYDROLASE-1 DOMAIN-CONTAINING PROTEIN"/>
    <property type="match status" value="1"/>
</dbReference>
<evidence type="ECO:0000313" key="1">
    <source>
        <dbReference type="EMBL" id="RDW92641.1"/>
    </source>
</evidence>
<dbReference type="Proteomes" id="UP000256328">
    <property type="component" value="Unassembled WGS sequence"/>
</dbReference>
<evidence type="ECO:0000313" key="2">
    <source>
        <dbReference type="Proteomes" id="UP000256328"/>
    </source>
</evidence>
<reference evidence="1 2" key="1">
    <citation type="journal article" date="2018" name="IMA Fungus">
        <title>IMA Genome-F 9: Draft genome sequence of Annulohypoxylon stygium, Aspergillus mulundensis, Berkeleyomyces basicola (syn. Thielaviopsis basicola), Ceratocystis smalleyi, two Cercospora beticola strains, Coleophoma cylindrospora, Fusarium fracticaudum, Phialophora cf. hyalina, and Morchella septimelata.</title>
        <authorList>
            <person name="Wingfield B.D."/>
            <person name="Bills G.F."/>
            <person name="Dong Y."/>
            <person name="Huang W."/>
            <person name="Nel W.J."/>
            <person name="Swalarsk-Parry B.S."/>
            <person name="Vaghefi N."/>
            <person name="Wilken P.M."/>
            <person name="An Z."/>
            <person name="de Beer Z.W."/>
            <person name="De Vos L."/>
            <person name="Chen L."/>
            <person name="Duong T.A."/>
            <person name="Gao Y."/>
            <person name="Hammerbacher A."/>
            <person name="Kikkert J.R."/>
            <person name="Li Y."/>
            <person name="Li H."/>
            <person name="Li K."/>
            <person name="Li Q."/>
            <person name="Liu X."/>
            <person name="Ma X."/>
            <person name="Naidoo K."/>
            <person name="Pethybridge S.J."/>
            <person name="Sun J."/>
            <person name="Steenkamp E.T."/>
            <person name="van der Nest M.A."/>
            <person name="van Wyk S."/>
            <person name="Wingfield M.J."/>
            <person name="Xiong C."/>
            <person name="Yue Q."/>
            <person name="Zhang X."/>
        </authorList>
    </citation>
    <scope>NUCLEOTIDE SEQUENCE [LARGE SCALE GENOMIC DNA]</scope>
    <source>
        <strain evidence="1 2">BP5796</strain>
    </source>
</reference>
<comment type="caution">
    <text evidence="1">The sequence shown here is derived from an EMBL/GenBank/DDBJ whole genome shotgun (WGS) entry which is preliminary data.</text>
</comment>
<dbReference type="SUPFAM" id="SSF53474">
    <property type="entry name" value="alpha/beta-Hydrolases"/>
    <property type="match status" value="1"/>
</dbReference>
<dbReference type="InterPro" id="IPR052897">
    <property type="entry name" value="Sec-Metab_Biosynth_Hydrolase"/>
</dbReference>
<dbReference type="EMBL" id="PDLN01000002">
    <property type="protein sequence ID" value="RDW92641.1"/>
    <property type="molecule type" value="Genomic_DNA"/>
</dbReference>
<organism evidence="1 2">
    <name type="scientific">Coleophoma crateriformis</name>
    <dbReference type="NCBI Taxonomy" id="565419"/>
    <lineage>
        <taxon>Eukaryota</taxon>
        <taxon>Fungi</taxon>
        <taxon>Dikarya</taxon>
        <taxon>Ascomycota</taxon>
        <taxon>Pezizomycotina</taxon>
        <taxon>Leotiomycetes</taxon>
        <taxon>Helotiales</taxon>
        <taxon>Dermateaceae</taxon>
        <taxon>Coleophoma</taxon>
    </lineage>
</organism>